<proteinExistence type="predicted"/>
<keyword evidence="1 5" id="KW-0479">Metal-binding</keyword>
<evidence type="ECO:0000256" key="5">
    <source>
        <dbReference type="PROSITE-ProRule" id="PRU00546"/>
    </source>
</evidence>
<organism evidence="8 9">
    <name type="scientific">Trypanosoma theileri</name>
    <dbReference type="NCBI Taxonomy" id="67003"/>
    <lineage>
        <taxon>Eukaryota</taxon>
        <taxon>Discoba</taxon>
        <taxon>Euglenozoa</taxon>
        <taxon>Kinetoplastea</taxon>
        <taxon>Metakinetoplastina</taxon>
        <taxon>Trypanosomatida</taxon>
        <taxon>Trypanosomatidae</taxon>
        <taxon>Trypanosoma</taxon>
    </lineage>
</organism>
<dbReference type="GO" id="GO:0042026">
    <property type="term" value="P:protein refolding"/>
    <property type="evidence" value="ECO:0007669"/>
    <property type="project" value="TreeGrafter"/>
</dbReference>
<keyword evidence="2" id="KW-0677">Repeat</keyword>
<dbReference type="Gene3D" id="6.20.20.10">
    <property type="match status" value="2"/>
</dbReference>
<feature type="domain" description="J" evidence="6">
    <location>
        <begin position="49"/>
        <end position="119"/>
    </location>
</feature>
<dbReference type="GO" id="GO:0008270">
    <property type="term" value="F:zinc ion binding"/>
    <property type="evidence" value="ECO:0007669"/>
    <property type="project" value="UniProtKB-KW"/>
</dbReference>
<dbReference type="Pfam" id="PF00684">
    <property type="entry name" value="DnaJ_CXXCXGXG"/>
    <property type="match status" value="1"/>
</dbReference>
<evidence type="ECO:0000256" key="3">
    <source>
        <dbReference type="ARBA" id="ARBA00022771"/>
    </source>
</evidence>
<evidence type="ECO:0000256" key="2">
    <source>
        <dbReference type="ARBA" id="ARBA00022737"/>
    </source>
</evidence>
<dbReference type="SUPFAM" id="SSF46565">
    <property type="entry name" value="Chaperone J-domain"/>
    <property type="match status" value="1"/>
</dbReference>
<evidence type="ECO:0000256" key="1">
    <source>
        <dbReference type="ARBA" id="ARBA00022723"/>
    </source>
</evidence>
<dbReference type="OrthoDB" id="10256793at2759"/>
<dbReference type="InterPro" id="IPR001623">
    <property type="entry name" value="DnaJ_domain"/>
</dbReference>
<feature type="zinc finger region" description="CR-type" evidence="5">
    <location>
        <begin position="227"/>
        <end position="305"/>
    </location>
</feature>
<dbReference type="AlphaFoldDB" id="A0A1X0NWP1"/>
<evidence type="ECO:0000313" key="8">
    <source>
        <dbReference type="EMBL" id="ORC89031.1"/>
    </source>
</evidence>
<dbReference type="InterPro" id="IPR008971">
    <property type="entry name" value="HSP40/DnaJ_pept-bd"/>
</dbReference>
<dbReference type="Proteomes" id="UP000192257">
    <property type="component" value="Unassembled WGS sequence"/>
</dbReference>
<dbReference type="RefSeq" id="XP_028883097.1">
    <property type="nucleotide sequence ID" value="XM_029025687.1"/>
</dbReference>
<dbReference type="InterPro" id="IPR001305">
    <property type="entry name" value="HSP_DnaJ_Cys-rich_dom"/>
</dbReference>
<dbReference type="Gene3D" id="2.60.260.20">
    <property type="entry name" value="Urease metallochaperone UreE, N-terminal domain"/>
    <property type="match status" value="2"/>
</dbReference>
<feature type="domain" description="CR-type" evidence="7">
    <location>
        <begin position="227"/>
        <end position="305"/>
    </location>
</feature>
<dbReference type="GO" id="GO:0031072">
    <property type="term" value="F:heat shock protein binding"/>
    <property type="evidence" value="ECO:0007669"/>
    <property type="project" value="InterPro"/>
</dbReference>
<evidence type="ECO:0000256" key="4">
    <source>
        <dbReference type="ARBA" id="ARBA00022833"/>
    </source>
</evidence>
<dbReference type="GO" id="GO:0051082">
    <property type="term" value="F:unfolded protein binding"/>
    <property type="evidence" value="ECO:0007669"/>
    <property type="project" value="InterPro"/>
</dbReference>
<dbReference type="GO" id="GO:0005737">
    <property type="term" value="C:cytoplasm"/>
    <property type="evidence" value="ECO:0007669"/>
    <property type="project" value="TreeGrafter"/>
</dbReference>
<dbReference type="InterPro" id="IPR002939">
    <property type="entry name" value="DnaJ_C"/>
</dbReference>
<dbReference type="PANTHER" id="PTHR43096">
    <property type="entry name" value="DNAJ HOMOLOG 1, MITOCHONDRIAL-RELATED"/>
    <property type="match status" value="1"/>
</dbReference>
<dbReference type="CDD" id="cd10747">
    <property type="entry name" value="DnaJ_C"/>
    <property type="match status" value="1"/>
</dbReference>
<dbReference type="Gene3D" id="1.10.287.110">
    <property type="entry name" value="DnaJ domain"/>
    <property type="match status" value="1"/>
</dbReference>
<dbReference type="STRING" id="67003.A0A1X0NWP1"/>
<accession>A0A1X0NWP1</accession>
<gene>
    <name evidence="8" type="ORF">TM35_000142420</name>
</gene>
<dbReference type="SUPFAM" id="SSF49493">
    <property type="entry name" value="HSP40/DnaJ peptide-binding domain"/>
    <property type="match status" value="2"/>
</dbReference>
<evidence type="ECO:0000259" key="6">
    <source>
        <dbReference type="PROSITE" id="PS50076"/>
    </source>
</evidence>
<dbReference type="PROSITE" id="PS51188">
    <property type="entry name" value="ZF_CR"/>
    <property type="match status" value="1"/>
</dbReference>
<dbReference type="InterPro" id="IPR036410">
    <property type="entry name" value="HSP_DnaJ_Cys-rich_dom_sf"/>
</dbReference>
<dbReference type="EMBL" id="NBCO01000014">
    <property type="protein sequence ID" value="ORC89031.1"/>
    <property type="molecule type" value="Genomic_DNA"/>
</dbReference>
<reference evidence="8 9" key="1">
    <citation type="submission" date="2017-03" db="EMBL/GenBank/DDBJ databases">
        <title>An alternative strategy for trypanosome survival in the mammalian bloodstream revealed through genome and transcriptome analysis of the ubiquitous bovine parasite Trypanosoma (Megatrypanum) theileri.</title>
        <authorList>
            <person name="Kelly S."/>
            <person name="Ivens A."/>
            <person name="Mott A."/>
            <person name="O'Neill E."/>
            <person name="Emms D."/>
            <person name="Macleod O."/>
            <person name="Voorheis P."/>
            <person name="Matthews J."/>
            <person name="Matthews K."/>
            <person name="Carrington M."/>
        </authorList>
    </citation>
    <scope>NUCLEOTIDE SEQUENCE [LARGE SCALE GENOMIC DNA]</scope>
    <source>
        <strain evidence="8">Edinburgh</strain>
    </source>
</reference>
<evidence type="ECO:0000259" key="7">
    <source>
        <dbReference type="PROSITE" id="PS51188"/>
    </source>
</evidence>
<keyword evidence="3 5" id="KW-0863">Zinc-finger</keyword>
<dbReference type="PROSITE" id="PS50076">
    <property type="entry name" value="DNAJ_2"/>
    <property type="match status" value="1"/>
</dbReference>
<dbReference type="Pfam" id="PF01556">
    <property type="entry name" value="DnaJ_C"/>
    <property type="match status" value="1"/>
</dbReference>
<keyword evidence="4 5" id="KW-0862">Zinc</keyword>
<sequence>MRPSLSGTVSSRISGLSSSLWLLHNDCTLSTGRRHFNVIQRGNDREVKSLFALLGFDKESEAHRIRRTREELRQGFLKEAMKLKDPQHNKEDAEKLAQLQKAYTLLSDERFRTQYAGHHYASPDASLNVLIDGGQVSANFNPEHQSFHFVDHVLSASSDPSSSSCSSSYSDAQRSFGDFSGPFRSATGISENATDARPYNAREEHTAVNGTNINFMLRVSFDESILGCTKTAIYEKNVTCSRCGGEGRQMLKNPRKCPQCRGRGSTHLPSATYHIERPCGYCSGDGHAPPPKCSTCRGTGVLTAQTVHVPIDVRPGTTTMTVRRFRGKGNDGVRGGTAGDLIVTLLVQEHRLFHRDGLDLHMVLPIPLSTALLGGVVSVPTLRGLQPLRVPPCVRNGQKIAMNGYGVELDNSYANIESHEQGKGDASSLHNLQKNQKNSPLCGHLYVHLLVVIPQKDELTGMQRNALEQFVELAVENETQETEQTPSALKQRFFQWLKNT</sequence>
<dbReference type="VEuPathDB" id="TriTrypDB:TM35_000142420"/>
<dbReference type="GeneID" id="39985467"/>
<name>A0A1X0NWP1_9TRYP</name>
<dbReference type="InterPro" id="IPR036869">
    <property type="entry name" value="J_dom_sf"/>
</dbReference>
<dbReference type="CDD" id="cd10719">
    <property type="entry name" value="DnaJ_zf"/>
    <property type="match status" value="1"/>
</dbReference>
<dbReference type="SUPFAM" id="SSF57938">
    <property type="entry name" value="DnaJ/Hsp40 cysteine-rich domain"/>
    <property type="match status" value="1"/>
</dbReference>
<protein>
    <submittedName>
        <fullName evidence="8">Chaperone DnaJ protein</fullName>
    </submittedName>
</protein>
<dbReference type="PANTHER" id="PTHR43096:SF71">
    <property type="entry name" value="PROTEIN DNAJ, PUTATIVE-RELATED"/>
    <property type="match status" value="1"/>
</dbReference>
<keyword evidence="9" id="KW-1185">Reference proteome</keyword>
<comment type="caution">
    <text evidence="8">The sequence shown here is derived from an EMBL/GenBank/DDBJ whole genome shotgun (WGS) entry which is preliminary data.</text>
</comment>
<evidence type="ECO:0000313" key="9">
    <source>
        <dbReference type="Proteomes" id="UP000192257"/>
    </source>
</evidence>